<dbReference type="OrthoDB" id="7488542at2759"/>
<feature type="compositionally biased region" description="Polar residues" evidence="1">
    <location>
        <begin position="199"/>
        <end position="215"/>
    </location>
</feature>
<evidence type="ECO:0000256" key="1">
    <source>
        <dbReference type="SAM" id="MobiDB-lite"/>
    </source>
</evidence>
<dbReference type="VEuPathDB" id="VectorBase:FBgn0036627"/>
<dbReference type="AlphaFoldDB" id="Q9NHF8"/>
<accession>Q9NHF8</accession>
<gene>
    <name evidence="3" type="primary">gag</name>
</gene>
<feature type="compositionally biased region" description="Polar residues" evidence="1">
    <location>
        <begin position="230"/>
        <end position="260"/>
    </location>
</feature>
<evidence type="ECO:0000313" key="2">
    <source>
        <dbReference type="EMBL" id="AAF36670.1"/>
    </source>
</evidence>
<dbReference type="ExpressionAtlas" id="Q9NHF8">
    <property type="expression patterns" value="baseline and differential"/>
</dbReference>
<feature type="compositionally biased region" description="Low complexity" evidence="1">
    <location>
        <begin position="261"/>
        <end position="279"/>
    </location>
</feature>
<sequence length="311" mass="36439">MNENSLAAFNSTMNCIKLIQNFDGTDTNQLPDLITQIENILPSFDVFDTNTKNILFGFIKNKFVGLCRPVIHRHGNMTEWESFKRVILKNFGEKETSDVLMDMLKLCRVESTIEEYYNKINEISNRVHNRILIHDDKTYTTLEVNRIALRVFRDNLPEPTKTLIFARNPNSVEDAYKIIEDARHQSYTLYGPIRRNNRYNKPNFRTNFSNDNRNVNEPVVTERSLDEANRFQQNNVEQQENSRTEGTPRVNNRRQGYQYQSNNSSTSNSARVSTNSRNVQSSEQSRRSFEPMDINQSSVNFQIEDQDEYHI</sequence>
<protein>
    <submittedName>
        <fullName evidence="2">Gag protein</fullName>
    </submittedName>
</protein>
<evidence type="ECO:0000313" key="3">
    <source>
        <dbReference type="FlyBase" id="FBgn0040266"/>
    </source>
</evidence>
<dbReference type="EMBL" id="AF222049">
    <property type="protein sequence ID" value="AAF36670.1"/>
    <property type="molecule type" value="Genomic_DNA"/>
</dbReference>
<proteinExistence type="predicted"/>
<name>Q9NHF8_DROME</name>
<reference evidence="2" key="1">
    <citation type="submission" date="2000-01" db="EMBL/GenBank/DDBJ databases">
        <title>Transpac: a new transposable element in Drosophila melanogaster.</title>
        <authorList>
            <person name="Long A.D."/>
        </authorList>
    </citation>
    <scope>NUCLEOTIDE SEQUENCE</scope>
</reference>
<feature type="compositionally biased region" description="Polar residues" evidence="1">
    <location>
        <begin position="294"/>
        <end position="303"/>
    </location>
</feature>
<dbReference type="PeptideAtlas" id="Q9NHF8"/>
<feature type="region of interest" description="Disordered" evidence="1">
    <location>
        <begin position="193"/>
        <end position="311"/>
    </location>
</feature>
<organism evidence="2">
    <name type="scientific">Drosophila melanogaster</name>
    <name type="common">Fruit fly</name>
    <dbReference type="NCBI Taxonomy" id="7227"/>
    <lineage>
        <taxon>Eukaryota</taxon>
        <taxon>Metazoa</taxon>
        <taxon>Ecdysozoa</taxon>
        <taxon>Arthropoda</taxon>
        <taxon>Hexapoda</taxon>
        <taxon>Insecta</taxon>
        <taxon>Pterygota</taxon>
        <taxon>Neoptera</taxon>
        <taxon>Endopterygota</taxon>
        <taxon>Diptera</taxon>
        <taxon>Brachycera</taxon>
        <taxon>Muscomorpha</taxon>
        <taxon>Ephydroidea</taxon>
        <taxon>Drosophilidae</taxon>
        <taxon>Drosophila</taxon>
        <taxon>Sophophora</taxon>
    </lineage>
</organism>
<dbReference type="FlyBase" id="FBgn0040266">
    <property type="gene designation" value="Transpac\gag"/>
</dbReference>